<protein>
    <submittedName>
        <fullName evidence="1">Uncharacterized protein</fullName>
    </submittedName>
</protein>
<name>A0A1V9FEZ4_9BACT</name>
<dbReference type="AlphaFoldDB" id="A0A1V9FEZ4"/>
<sequence length="313" mass="34955">MPGKIGKIIAKRTGNEDLINILANELPGSDLNSLLLEVFARRAQQQSAPTLLKQFEQNRFVQPAETDFIHLLERSLQTLQCLLQHDFKPLQVSPLSQLGSCSVIATVDQDKVVSALRNCEVMSDATNALALYISSQKKKQKNAIGDTHIKYCTVQRHVRSQPFPIKGFSPHFTIGCMVSSGVDTGNYAFEKKAIGEHFAALGDVLTNVFNAGPVRFKLQKREGYPDAFIPAVLDYLQNRLPVAQVTIDETPGMNNYYKGLQFKAIITLQQRDFEIADGGLVDWTQQLLNNKKERFFISGFGLELLNKLEEGLL</sequence>
<dbReference type="STRING" id="1703345.A3860_10130"/>
<evidence type="ECO:0000313" key="1">
    <source>
        <dbReference type="EMBL" id="OQP56925.1"/>
    </source>
</evidence>
<organism evidence="1 2">
    <name type="scientific">Niastella vici</name>
    <dbReference type="NCBI Taxonomy" id="1703345"/>
    <lineage>
        <taxon>Bacteria</taxon>
        <taxon>Pseudomonadati</taxon>
        <taxon>Bacteroidota</taxon>
        <taxon>Chitinophagia</taxon>
        <taxon>Chitinophagales</taxon>
        <taxon>Chitinophagaceae</taxon>
        <taxon>Niastella</taxon>
    </lineage>
</organism>
<dbReference type="RefSeq" id="WP_081155889.1">
    <property type="nucleotide sequence ID" value="NZ_LVYD01000124.1"/>
</dbReference>
<reference evidence="1 2" key="1">
    <citation type="submission" date="2016-03" db="EMBL/GenBank/DDBJ databases">
        <title>Niastella vici sp. nov., isolated from farmland soil.</title>
        <authorList>
            <person name="Chen L."/>
            <person name="Wang D."/>
            <person name="Yang S."/>
            <person name="Wang G."/>
        </authorList>
    </citation>
    <scope>NUCLEOTIDE SEQUENCE [LARGE SCALE GENOMIC DNA]</scope>
    <source>
        <strain evidence="1 2">DJ57</strain>
    </source>
</reference>
<dbReference type="OrthoDB" id="7942934at2"/>
<proteinExistence type="predicted"/>
<accession>A0A1V9FEZ4</accession>
<keyword evidence="2" id="KW-1185">Reference proteome</keyword>
<comment type="caution">
    <text evidence="1">The sequence shown here is derived from an EMBL/GenBank/DDBJ whole genome shotgun (WGS) entry which is preliminary data.</text>
</comment>
<evidence type="ECO:0000313" key="2">
    <source>
        <dbReference type="Proteomes" id="UP000192796"/>
    </source>
</evidence>
<dbReference type="EMBL" id="LVYD01000124">
    <property type="protein sequence ID" value="OQP56925.1"/>
    <property type="molecule type" value="Genomic_DNA"/>
</dbReference>
<gene>
    <name evidence="1" type="ORF">A3860_10130</name>
</gene>
<dbReference type="Proteomes" id="UP000192796">
    <property type="component" value="Unassembled WGS sequence"/>
</dbReference>